<evidence type="ECO:0000313" key="2">
    <source>
        <dbReference type="Proteomes" id="UP001470230"/>
    </source>
</evidence>
<keyword evidence="2" id="KW-1185">Reference proteome</keyword>
<dbReference type="EMBL" id="JAPFFF010000012">
    <property type="protein sequence ID" value="KAK8876348.1"/>
    <property type="molecule type" value="Genomic_DNA"/>
</dbReference>
<sequence length="113" mass="13165">MNNEQFMLNTVFSGEPEPLATWSNVQYVFLRPIWCNKLIIEFANVTFDGVFSYNYSVVLNEIGFISYSGDRFPTPSPHPTPTESIQFSQSYHFLDSKFVKIKQKQKQRENILS</sequence>
<reference evidence="1 2" key="1">
    <citation type="submission" date="2024-04" db="EMBL/GenBank/DDBJ databases">
        <title>Tritrichomonas musculus Genome.</title>
        <authorList>
            <person name="Alves-Ferreira E."/>
            <person name="Grigg M."/>
            <person name="Lorenzi H."/>
            <person name="Galac M."/>
        </authorList>
    </citation>
    <scope>NUCLEOTIDE SEQUENCE [LARGE SCALE GENOMIC DNA]</scope>
    <source>
        <strain evidence="1 2">EAF2021</strain>
    </source>
</reference>
<evidence type="ECO:0008006" key="3">
    <source>
        <dbReference type="Google" id="ProtNLM"/>
    </source>
</evidence>
<name>A0ABR2JFL5_9EUKA</name>
<comment type="caution">
    <text evidence="1">The sequence shown here is derived from an EMBL/GenBank/DDBJ whole genome shotgun (WGS) entry which is preliminary data.</text>
</comment>
<proteinExistence type="predicted"/>
<organism evidence="1 2">
    <name type="scientific">Tritrichomonas musculus</name>
    <dbReference type="NCBI Taxonomy" id="1915356"/>
    <lineage>
        <taxon>Eukaryota</taxon>
        <taxon>Metamonada</taxon>
        <taxon>Parabasalia</taxon>
        <taxon>Tritrichomonadida</taxon>
        <taxon>Tritrichomonadidae</taxon>
        <taxon>Tritrichomonas</taxon>
    </lineage>
</organism>
<gene>
    <name evidence="1" type="ORF">M9Y10_006546</name>
</gene>
<dbReference type="Proteomes" id="UP001470230">
    <property type="component" value="Unassembled WGS sequence"/>
</dbReference>
<evidence type="ECO:0000313" key="1">
    <source>
        <dbReference type="EMBL" id="KAK8876348.1"/>
    </source>
</evidence>
<protein>
    <recommendedName>
        <fullName evidence="3">KATNIP domain-containing protein</fullName>
    </recommendedName>
</protein>
<accession>A0ABR2JFL5</accession>